<proteinExistence type="predicted"/>
<accession>A0A0E9PL44</accession>
<evidence type="ECO:0000313" key="1">
    <source>
        <dbReference type="EMBL" id="JAH04563.1"/>
    </source>
</evidence>
<name>A0A0E9PL44_ANGAN</name>
<reference evidence="1" key="1">
    <citation type="submission" date="2014-11" db="EMBL/GenBank/DDBJ databases">
        <authorList>
            <person name="Amaro Gonzalez C."/>
        </authorList>
    </citation>
    <scope>NUCLEOTIDE SEQUENCE</scope>
</reference>
<sequence length="39" mass="4665">MKVQQPNFFLQTTKFFRGIEAHQCNHGNLVLYYFFAVLN</sequence>
<reference evidence="1" key="2">
    <citation type="journal article" date="2015" name="Fish Shellfish Immunol.">
        <title>Early steps in the European eel (Anguilla anguilla)-Vibrio vulnificus interaction in the gills: Role of the RtxA13 toxin.</title>
        <authorList>
            <person name="Callol A."/>
            <person name="Pajuelo D."/>
            <person name="Ebbesson L."/>
            <person name="Teles M."/>
            <person name="MacKenzie S."/>
            <person name="Amaro C."/>
        </authorList>
    </citation>
    <scope>NUCLEOTIDE SEQUENCE</scope>
</reference>
<organism evidence="1">
    <name type="scientific">Anguilla anguilla</name>
    <name type="common">European freshwater eel</name>
    <name type="synonym">Muraena anguilla</name>
    <dbReference type="NCBI Taxonomy" id="7936"/>
    <lineage>
        <taxon>Eukaryota</taxon>
        <taxon>Metazoa</taxon>
        <taxon>Chordata</taxon>
        <taxon>Craniata</taxon>
        <taxon>Vertebrata</taxon>
        <taxon>Euteleostomi</taxon>
        <taxon>Actinopterygii</taxon>
        <taxon>Neopterygii</taxon>
        <taxon>Teleostei</taxon>
        <taxon>Anguilliformes</taxon>
        <taxon>Anguillidae</taxon>
        <taxon>Anguilla</taxon>
    </lineage>
</organism>
<dbReference type="EMBL" id="GBXM01104014">
    <property type="protein sequence ID" value="JAH04563.1"/>
    <property type="molecule type" value="Transcribed_RNA"/>
</dbReference>
<dbReference type="AlphaFoldDB" id="A0A0E9PL44"/>
<protein>
    <submittedName>
        <fullName evidence="1">Uncharacterized protein</fullName>
    </submittedName>
</protein>